<organism evidence="3 4">
    <name type="scientific">Halogranum amylolyticum</name>
    <dbReference type="NCBI Taxonomy" id="660520"/>
    <lineage>
        <taxon>Archaea</taxon>
        <taxon>Methanobacteriati</taxon>
        <taxon>Methanobacteriota</taxon>
        <taxon>Stenosarchaea group</taxon>
        <taxon>Halobacteria</taxon>
        <taxon>Halobacteriales</taxon>
        <taxon>Haloferacaceae</taxon>
    </lineage>
</organism>
<feature type="compositionally biased region" description="Basic and acidic residues" evidence="1">
    <location>
        <begin position="12"/>
        <end position="23"/>
    </location>
</feature>
<keyword evidence="4" id="KW-1185">Reference proteome</keyword>
<reference evidence="4" key="1">
    <citation type="submission" date="2016-10" db="EMBL/GenBank/DDBJ databases">
        <authorList>
            <person name="Varghese N."/>
            <person name="Submissions S."/>
        </authorList>
    </citation>
    <scope>NUCLEOTIDE SEQUENCE [LARGE SCALE GENOMIC DNA]</scope>
    <source>
        <strain evidence="4">CGMCC 1.10121</strain>
    </source>
</reference>
<dbReference type="EMBL" id="FODV01000007">
    <property type="protein sequence ID" value="SEO91012.1"/>
    <property type="molecule type" value="Genomic_DNA"/>
</dbReference>
<protein>
    <recommendedName>
        <fullName evidence="2">DUF7344 domain-containing protein</fullName>
    </recommendedName>
</protein>
<accession>A0A1H8TJ64</accession>
<evidence type="ECO:0000313" key="3">
    <source>
        <dbReference type="EMBL" id="SEO91012.1"/>
    </source>
</evidence>
<gene>
    <name evidence="3" type="ORF">SAMN04487948_107104</name>
</gene>
<dbReference type="Pfam" id="PF24035">
    <property type="entry name" value="DUF7344"/>
    <property type="match status" value="1"/>
</dbReference>
<evidence type="ECO:0000256" key="1">
    <source>
        <dbReference type="SAM" id="MobiDB-lite"/>
    </source>
</evidence>
<dbReference type="RefSeq" id="WP_244531546.1">
    <property type="nucleotide sequence ID" value="NZ_FODV01000007.1"/>
</dbReference>
<sequence length="150" mass="16976">MSTPTTPTADGPDQRATDRSLSRDEAFHLLQNARRRDVLRYLSRQSSDAVCEIKDVAAQVAAWENDTPVDQLSSDERQRVYIALYQSHLPKLDEAGVVDYDQSRGRLEPTPALEQLYAYLAIGAEEKPPEREATGRRRSRRCDTTVGRRS</sequence>
<feature type="domain" description="DUF7344" evidence="2">
    <location>
        <begin position="27"/>
        <end position="107"/>
    </location>
</feature>
<dbReference type="AlphaFoldDB" id="A0A1H8TJ64"/>
<dbReference type="InterPro" id="IPR055768">
    <property type="entry name" value="DUF7344"/>
</dbReference>
<proteinExistence type="predicted"/>
<feature type="region of interest" description="Disordered" evidence="1">
    <location>
        <begin position="127"/>
        <end position="150"/>
    </location>
</feature>
<feature type="region of interest" description="Disordered" evidence="1">
    <location>
        <begin position="1"/>
        <end position="23"/>
    </location>
</feature>
<evidence type="ECO:0000259" key="2">
    <source>
        <dbReference type="Pfam" id="PF24035"/>
    </source>
</evidence>
<name>A0A1H8TJ64_9EURY</name>
<dbReference type="Proteomes" id="UP000199126">
    <property type="component" value="Unassembled WGS sequence"/>
</dbReference>
<evidence type="ECO:0000313" key="4">
    <source>
        <dbReference type="Proteomes" id="UP000199126"/>
    </source>
</evidence>